<gene>
    <name evidence="1" type="ORF">NSU_0774</name>
</gene>
<reference evidence="1 2" key="1">
    <citation type="journal article" date="2012" name="J. Bacteriol.">
        <title>Genome sequence of benzo(a)pyrene-degrading bacterium Novosphingobium pentaromativorans US6-1.</title>
        <authorList>
            <person name="Luo Y.R."/>
            <person name="Kang S.G."/>
            <person name="Kim S.J."/>
            <person name="Kim M.R."/>
            <person name="Li N."/>
            <person name="Lee J.H."/>
            <person name="Kwon K.K."/>
        </authorList>
    </citation>
    <scope>NUCLEOTIDE SEQUENCE [LARGE SCALE GENOMIC DNA]</scope>
    <source>
        <strain evidence="1 2">US6-1</strain>
    </source>
</reference>
<dbReference type="Proteomes" id="UP000004030">
    <property type="component" value="Unassembled WGS sequence"/>
</dbReference>
<evidence type="ECO:0000313" key="1">
    <source>
        <dbReference type="EMBL" id="EHJ62177.1"/>
    </source>
</evidence>
<organism evidence="1 2">
    <name type="scientific">Novosphingobium pentaromativorans US6-1</name>
    <dbReference type="NCBI Taxonomy" id="1088721"/>
    <lineage>
        <taxon>Bacteria</taxon>
        <taxon>Pseudomonadati</taxon>
        <taxon>Pseudomonadota</taxon>
        <taxon>Alphaproteobacteria</taxon>
        <taxon>Sphingomonadales</taxon>
        <taxon>Sphingomonadaceae</taxon>
        <taxon>Novosphingobium</taxon>
    </lineage>
</organism>
<keyword evidence="2" id="KW-1185">Reference proteome</keyword>
<sequence>MVVDCHSRAARIFRCPFPDGGILACYVDHLADLKAALGCVFIALDIKNAGAGIAGDLLGSRYGIGSRGGKQSITDLVITLALHLAIEPSARRV</sequence>
<proteinExistence type="predicted"/>
<evidence type="ECO:0000313" key="2">
    <source>
        <dbReference type="Proteomes" id="UP000004030"/>
    </source>
</evidence>
<name>G6E8V3_9SPHN</name>
<dbReference type="AlphaFoldDB" id="G6E8V3"/>
<accession>G6E8V3</accession>
<dbReference type="EMBL" id="AGFM01000009">
    <property type="protein sequence ID" value="EHJ62177.1"/>
    <property type="molecule type" value="Genomic_DNA"/>
</dbReference>
<comment type="caution">
    <text evidence="1">The sequence shown here is derived from an EMBL/GenBank/DDBJ whole genome shotgun (WGS) entry which is preliminary data.</text>
</comment>
<protein>
    <submittedName>
        <fullName evidence="1">Uncharacterized protein</fullName>
    </submittedName>
</protein>